<protein>
    <submittedName>
        <fullName evidence="1">Uncharacterized protein</fullName>
    </submittedName>
</protein>
<dbReference type="Proteomes" id="UP000008711">
    <property type="component" value="Unassembled WGS sequence"/>
</dbReference>
<dbReference type="eggNOG" id="KOG3732">
    <property type="taxonomic scope" value="Eukaryota"/>
</dbReference>
<evidence type="ECO:0000313" key="1">
    <source>
        <dbReference type="EMBL" id="EDV59263.1"/>
    </source>
</evidence>
<name>B3N6P7_DROER</name>
<evidence type="ECO:0000313" key="2">
    <source>
        <dbReference type="Proteomes" id="UP000008711"/>
    </source>
</evidence>
<accession>B3N6P7</accession>
<dbReference type="EMBL" id="CH954177">
    <property type="protein sequence ID" value="EDV59263.1"/>
    <property type="molecule type" value="Genomic_DNA"/>
</dbReference>
<dbReference type="KEGG" id="der:6542655"/>
<dbReference type="PhylomeDB" id="B3N6P7"/>
<dbReference type="HOGENOM" id="CLU_1908897_0_0_1"/>
<gene>
    <name evidence="1" type="primary">Dere\GG23502</name>
    <name evidence="1" type="synonym">dere_GLEANR_8317</name>
    <name evidence="1" type="synonym">GG23502</name>
    <name evidence="1" type="ORF">Dere_GG23502</name>
</gene>
<organism evidence="1 2">
    <name type="scientific">Drosophila erecta</name>
    <name type="common">Fruit fly</name>
    <dbReference type="NCBI Taxonomy" id="7220"/>
    <lineage>
        <taxon>Eukaryota</taxon>
        <taxon>Metazoa</taxon>
        <taxon>Ecdysozoa</taxon>
        <taxon>Arthropoda</taxon>
        <taxon>Hexapoda</taxon>
        <taxon>Insecta</taxon>
        <taxon>Pterygota</taxon>
        <taxon>Neoptera</taxon>
        <taxon>Endopterygota</taxon>
        <taxon>Diptera</taxon>
        <taxon>Brachycera</taxon>
        <taxon>Muscomorpha</taxon>
        <taxon>Ephydroidea</taxon>
        <taxon>Drosophilidae</taxon>
        <taxon>Drosophila</taxon>
        <taxon>Sophophora</taxon>
    </lineage>
</organism>
<dbReference type="OrthoDB" id="5961559at2759"/>
<dbReference type="AlphaFoldDB" id="B3N6P7"/>
<proteinExistence type="predicted"/>
<sequence length="118" mass="13418">MADAFEKLGDFRKLQGPGRVDLRGIRISDRHNYFKNFDPLLKEAAFKVIHADGYKNSRQKASSLLSALKIKTSITALKSKSVEPLMCIELNCDFDVVLMAPESQIYNEVIKYFTDMLV</sequence>
<dbReference type="OMA" id="MSKEPLM"/>
<keyword evidence="2" id="KW-1185">Reference proteome</keyword>
<reference evidence="1 2" key="2">
    <citation type="journal article" date="2008" name="Bioinformatics">
        <title>Assembly reconciliation.</title>
        <authorList>
            <person name="Zimin A.V."/>
            <person name="Smith D.R."/>
            <person name="Sutton G."/>
            <person name="Yorke J.A."/>
        </authorList>
    </citation>
    <scope>NUCLEOTIDE SEQUENCE [LARGE SCALE GENOMIC DNA]</scope>
    <source>
        <strain evidence="1 2">TSC#14021-0224.01</strain>
    </source>
</reference>
<reference evidence="1 2" key="1">
    <citation type="journal article" date="2007" name="Nature">
        <title>Evolution of genes and genomes on the Drosophila phylogeny.</title>
        <authorList>
            <consortium name="Drosophila 12 Genomes Consortium"/>
            <person name="Clark A.G."/>
            <person name="Eisen M.B."/>
            <person name="Smith D.R."/>
            <person name="Bergman C.M."/>
            <person name="Oliver B."/>
            <person name="Markow T.A."/>
            <person name="Kaufman T.C."/>
            <person name="Kellis M."/>
            <person name="Gelbart W."/>
            <person name="Iyer V.N."/>
            <person name="Pollard D.A."/>
            <person name="Sackton T.B."/>
            <person name="Larracuente A.M."/>
            <person name="Singh N.D."/>
            <person name="Abad J.P."/>
            <person name="Abt D.N."/>
            <person name="Adryan B."/>
            <person name="Aguade M."/>
            <person name="Akashi H."/>
            <person name="Anderson W.W."/>
            <person name="Aquadro C.F."/>
            <person name="Ardell D.H."/>
            <person name="Arguello R."/>
            <person name="Artieri C.G."/>
            <person name="Barbash D.A."/>
            <person name="Barker D."/>
            <person name="Barsanti P."/>
            <person name="Batterham P."/>
            <person name="Batzoglou S."/>
            <person name="Begun D."/>
            <person name="Bhutkar A."/>
            <person name="Blanco E."/>
            <person name="Bosak S.A."/>
            <person name="Bradley R.K."/>
            <person name="Brand A.D."/>
            <person name="Brent M.R."/>
            <person name="Brooks A.N."/>
            <person name="Brown R.H."/>
            <person name="Butlin R.K."/>
            <person name="Caggese C."/>
            <person name="Calvi B.R."/>
            <person name="Bernardo de Carvalho A."/>
            <person name="Caspi A."/>
            <person name="Castrezana S."/>
            <person name="Celniker S.E."/>
            <person name="Chang J.L."/>
            <person name="Chapple C."/>
            <person name="Chatterji S."/>
            <person name="Chinwalla A."/>
            <person name="Civetta A."/>
            <person name="Clifton S.W."/>
            <person name="Comeron J.M."/>
            <person name="Costello J.C."/>
            <person name="Coyne J.A."/>
            <person name="Daub J."/>
            <person name="David R.G."/>
            <person name="Delcher A.L."/>
            <person name="Delehaunty K."/>
            <person name="Do C.B."/>
            <person name="Ebling H."/>
            <person name="Edwards K."/>
            <person name="Eickbush T."/>
            <person name="Evans J.D."/>
            <person name="Filipski A."/>
            <person name="Findeiss S."/>
            <person name="Freyhult E."/>
            <person name="Fulton L."/>
            <person name="Fulton R."/>
            <person name="Garcia A.C."/>
            <person name="Gardiner A."/>
            <person name="Garfield D.A."/>
            <person name="Garvin B.E."/>
            <person name="Gibson G."/>
            <person name="Gilbert D."/>
            <person name="Gnerre S."/>
            <person name="Godfrey J."/>
            <person name="Good R."/>
            <person name="Gotea V."/>
            <person name="Gravely B."/>
            <person name="Greenberg A.J."/>
            <person name="Griffiths-Jones S."/>
            <person name="Gross S."/>
            <person name="Guigo R."/>
            <person name="Gustafson E.A."/>
            <person name="Haerty W."/>
            <person name="Hahn M.W."/>
            <person name="Halligan D.L."/>
            <person name="Halpern A.L."/>
            <person name="Halter G.M."/>
            <person name="Han M.V."/>
            <person name="Heger A."/>
            <person name="Hillier L."/>
            <person name="Hinrichs A.S."/>
            <person name="Holmes I."/>
            <person name="Hoskins R.A."/>
            <person name="Hubisz M.J."/>
            <person name="Hultmark D."/>
            <person name="Huntley M.A."/>
            <person name="Jaffe D.B."/>
            <person name="Jagadeeshan S."/>
            <person name="Jeck W.R."/>
            <person name="Johnson J."/>
            <person name="Jones C.D."/>
            <person name="Jordan W.C."/>
            <person name="Karpen G.H."/>
            <person name="Kataoka E."/>
            <person name="Keightley P.D."/>
            <person name="Kheradpour P."/>
            <person name="Kirkness E.F."/>
            <person name="Koerich L.B."/>
            <person name="Kristiansen K."/>
            <person name="Kudrna D."/>
            <person name="Kulathinal R.J."/>
            <person name="Kumar S."/>
            <person name="Kwok R."/>
            <person name="Lander E."/>
            <person name="Langley C.H."/>
            <person name="Lapoint R."/>
            <person name="Lazzaro B.P."/>
            <person name="Lee S.J."/>
            <person name="Levesque L."/>
            <person name="Li R."/>
            <person name="Lin C.F."/>
            <person name="Lin M.F."/>
            <person name="Lindblad-Toh K."/>
            <person name="Llopart A."/>
            <person name="Long M."/>
            <person name="Low L."/>
            <person name="Lozovsky E."/>
            <person name="Lu J."/>
            <person name="Luo M."/>
            <person name="Machado C.A."/>
            <person name="Makalowski W."/>
            <person name="Marzo M."/>
            <person name="Matsuda M."/>
            <person name="Matzkin L."/>
            <person name="McAllister B."/>
            <person name="McBride C.S."/>
            <person name="McKernan B."/>
            <person name="McKernan K."/>
            <person name="Mendez-Lago M."/>
            <person name="Minx P."/>
            <person name="Mollenhauer M.U."/>
            <person name="Montooth K."/>
            <person name="Mount S.M."/>
            <person name="Mu X."/>
            <person name="Myers E."/>
            <person name="Negre B."/>
            <person name="Newfeld S."/>
            <person name="Nielsen R."/>
            <person name="Noor M.A."/>
            <person name="O'Grady P."/>
            <person name="Pachter L."/>
            <person name="Papaceit M."/>
            <person name="Parisi M.J."/>
            <person name="Parisi M."/>
            <person name="Parts L."/>
            <person name="Pedersen J.S."/>
            <person name="Pesole G."/>
            <person name="Phillippy A.M."/>
            <person name="Ponting C.P."/>
            <person name="Pop M."/>
            <person name="Porcelli D."/>
            <person name="Powell J.R."/>
            <person name="Prohaska S."/>
            <person name="Pruitt K."/>
            <person name="Puig M."/>
            <person name="Quesneville H."/>
            <person name="Ram K.R."/>
            <person name="Rand D."/>
            <person name="Rasmussen M.D."/>
            <person name="Reed L.K."/>
            <person name="Reenan R."/>
            <person name="Reily A."/>
            <person name="Remington K.A."/>
            <person name="Rieger T.T."/>
            <person name="Ritchie M.G."/>
            <person name="Robin C."/>
            <person name="Rogers Y.H."/>
            <person name="Rohde C."/>
            <person name="Rozas J."/>
            <person name="Rubenfield M.J."/>
            <person name="Ruiz A."/>
            <person name="Russo S."/>
            <person name="Salzberg S.L."/>
            <person name="Sanchez-Gracia A."/>
            <person name="Saranga D.J."/>
            <person name="Sato H."/>
            <person name="Schaeffer S.W."/>
            <person name="Schatz M.C."/>
            <person name="Schlenke T."/>
            <person name="Schwartz R."/>
            <person name="Segarra C."/>
            <person name="Singh R.S."/>
            <person name="Sirot L."/>
            <person name="Sirota M."/>
            <person name="Sisneros N.B."/>
            <person name="Smith C.D."/>
            <person name="Smith T.F."/>
            <person name="Spieth J."/>
            <person name="Stage D.E."/>
            <person name="Stark A."/>
            <person name="Stephan W."/>
            <person name="Strausberg R.L."/>
            <person name="Strempel S."/>
            <person name="Sturgill D."/>
            <person name="Sutton G."/>
            <person name="Sutton G.G."/>
            <person name="Tao W."/>
            <person name="Teichmann S."/>
            <person name="Tobari Y.N."/>
            <person name="Tomimura Y."/>
            <person name="Tsolas J.M."/>
            <person name="Valente V.L."/>
            <person name="Venter E."/>
            <person name="Venter J.C."/>
            <person name="Vicario S."/>
            <person name="Vieira F.G."/>
            <person name="Vilella A.J."/>
            <person name="Villasante A."/>
            <person name="Walenz B."/>
            <person name="Wang J."/>
            <person name="Wasserman M."/>
            <person name="Watts T."/>
            <person name="Wilson D."/>
            <person name="Wilson R.K."/>
            <person name="Wing R.A."/>
            <person name="Wolfner M.F."/>
            <person name="Wong A."/>
            <person name="Wong G.K."/>
            <person name="Wu C.I."/>
            <person name="Wu G."/>
            <person name="Yamamoto D."/>
            <person name="Yang H.P."/>
            <person name="Yang S.P."/>
            <person name="Yorke J.A."/>
            <person name="Yoshida K."/>
            <person name="Zdobnov E."/>
            <person name="Zhang P."/>
            <person name="Zhang Y."/>
            <person name="Zimin A.V."/>
            <person name="Baldwin J."/>
            <person name="Abdouelleil A."/>
            <person name="Abdulkadir J."/>
            <person name="Abebe A."/>
            <person name="Abera B."/>
            <person name="Abreu J."/>
            <person name="Acer S.C."/>
            <person name="Aftuck L."/>
            <person name="Alexander A."/>
            <person name="An P."/>
            <person name="Anderson E."/>
            <person name="Anderson S."/>
            <person name="Arachi H."/>
            <person name="Azer M."/>
            <person name="Bachantsang P."/>
            <person name="Barry A."/>
            <person name="Bayul T."/>
            <person name="Berlin A."/>
            <person name="Bessette D."/>
            <person name="Bloom T."/>
            <person name="Blye J."/>
            <person name="Boguslavskiy L."/>
            <person name="Bonnet C."/>
            <person name="Boukhgalter B."/>
            <person name="Bourzgui I."/>
            <person name="Brown A."/>
            <person name="Cahill P."/>
            <person name="Channer S."/>
            <person name="Cheshatsang Y."/>
            <person name="Chuda L."/>
            <person name="Citroen M."/>
            <person name="Collymore A."/>
            <person name="Cooke P."/>
            <person name="Costello M."/>
            <person name="D'Aco K."/>
            <person name="Daza R."/>
            <person name="De Haan G."/>
            <person name="DeGray S."/>
            <person name="DeMaso C."/>
            <person name="Dhargay N."/>
            <person name="Dooley K."/>
            <person name="Dooley E."/>
            <person name="Doricent M."/>
            <person name="Dorje P."/>
            <person name="Dorjee K."/>
            <person name="Dupes A."/>
            <person name="Elong R."/>
            <person name="Falk J."/>
            <person name="Farina A."/>
            <person name="Faro S."/>
            <person name="Ferguson D."/>
            <person name="Fisher S."/>
            <person name="Foley C.D."/>
            <person name="Franke A."/>
            <person name="Friedrich D."/>
            <person name="Gadbois L."/>
            <person name="Gearin G."/>
            <person name="Gearin C.R."/>
            <person name="Giannoukos G."/>
            <person name="Goode T."/>
            <person name="Graham J."/>
            <person name="Grandbois E."/>
            <person name="Grewal S."/>
            <person name="Gyaltsen K."/>
            <person name="Hafez N."/>
            <person name="Hagos B."/>
            <person name="Hall J."/>
            <person name="Henson C."/>
            <person name="Hollinger A."/>
            <person name="Honan T."/>
            <person name="Huard M.D."/>
            <person name="Hughes L."/>
            <person name="Hurhula B."/>
            <person name="Husby M.E."/>
            <person name="Kamat A."/>
            <person name="Kanga B."/>
            <person name="Kashin S."/>
            <person name="Khazanovich D."/>
            <person name="Kisner P."/>
            <person name="Lance K."/>
            <person name="Lara M."/>
            <person name="Lee W."/>
            <person name="Lennon N."/>
            <person name="Letendre F."/>
            <person name="LeVine R."/>
            <person name="Lipovsky A."/>
            <person name="Liu X."/>
            <person name="Liu J."/>
            <person name="Liu S."/>
            <person name="Lokyitsang T."/>
            <person name="Lokyitsang Y."/>
            <person name="Lubonja R."/>
            <person name="Lui A."/>
            <person name="MacDonald P."/>
            <person name="Magnisalis V."/>
            <person name="Maru K."/>
            <person name="Matthews C."/>
            <person name="McCusker W."/>
            <person name="McDonough S."/>
            <person name="Mehta T."/>
            <person name="Meldrim J."/>
            <person name="Meneus L."/>
            <person name="Mihai O."/>
            <person name="Mihalev A."/>
            <person name="Mihova T."/>
            <person name="Mittelman R."/>
            <person name="Mlenga V."/>
            <person name="Montmayeur A."/>
            <person name="Mulrain L."/>
            <person name="Navidi A."/>
            <person name="Naylor J."/>
            <person name="Negash T."/>
            <person name="Nguyen T."/>
            <person name="Nguyen N."/>
            <person name="Nicol R."/>
            <person name="Norbu C."/>
            <person name="Norbu N."/>
            <person name="Novod N."/>
            <person name="O'Neill B."/>
            <person name="Osman S."/>
            <person name="Markiewicz E."/>
            <person name="Oyono O.L."/>
            <person name="Patti C."/>
            <person name="Phunkhang P."/>
            <person name="Pierre F."/>
            <person name="Priest M."/>
            <person name="Raghuraman S."/>
            <person name="Rege F."/>
            <person name="Reyes R."/>
            <person name="Rise C."/>
            <person name="Rogov P."/>
            <person name="Ross K."/>
            <person name="Ryan E."/>
            <person name="Settipalli S."/>
            <person name="Shea T."/>
            <person name="Sherpa N."/>
            <person name="Shi L."/>
            <person name="Shih D."/>
            <person name="Sparrow T."/>
            <person name="Spaulding J."/>
            <person name="Stalker J."/>
            <person name="Stange-Thomann N."/>
            <person name="Stavropoulos S."/>
            <person name="Stone C."/>
            <person name="Strader C."/>
            <person name="Tesfaye S."/>
            <person name="Thomson T."/>
            <person name="Thoulutsang Y."/>
            <person name="Thoulutsang D."/>
            <person name="Topham K."/>
            <person name="Topping I."/>
            <person name="Tsamla T."/>
            <person name="Vassiliev H."/>
            <person name="Vo A."/>
            <person name="Wangchuk T."/>
            <person name="Wangdi T."/>
            <person name="Weiand M."/>
            <person name="Wilkinson J."/>
            <person name="Wilson A."/>
            <person name="Yadav S."/>
            <person name="Young G."/>
            <person name="Yu Q."/>
            <person name="Zembek L."/>
            <person name="Zhong D."/>
            <person name="Zimmer A."/>
            <person name="Zwirko Z."/>
            <person name="Jaffe D.B."/>
            <person name="Alvarez P."/>
            <person name="Brockman W."/>
            <person name="Butler J."/>
            <person name="Chin C."/>
            <person name="Gnerre S."/>
            <person name="Grabherr M."/>
            <person name="Kleber M."/>
            <person name="Mauceli E."/>
            <person name="MacCallum I."/>
        </authorList>
    </citation>
    <scope>NUCLEOTIDE SEQUENCE [LARGE SCALE GENOMIC DNA]</scope>
    <source>
        <strain evidence="1 2">TSC#14021-0224.01</strain>
    </source>
</reference>